<evidence type="ECO:0000313" key="3">
    <source>
        <dbReference type="Proteomes" id="UP000224567"/>
    </source>
</evidence>
<sequence>MECSVGSVLVCVLGPLLHFSCTLQASGSLHFHTPILVVVLVSKRVPENKEEISEFEDVERALEEISVIRPSLDEDKDEVSMAKSWLARSQPFLSRDSMARGSSPSLVVETLKILLPESKLLKLSMTELMNYEVYANRVSSTKMIENY</sequence>
<name>A0A2G2XKU4_CAPBA</name>
<evidence type="ECO:0000256" key="1">
    <source>
        <dbReference type="SAM" id="SignalP"/>
    </source>
</evidence>
<comment type="caution">
    <text evidence="2">The sequence shown here is derived from an EMBL/GenBank/DDBJ whole genome shotgun (WGS) entry which is preliminary data.</text>
</comment>
<dbReference type="EMBL" id="MLFT02000001">
    <property type="protein sequence ID" value="PHT57981.1"/>
    <property type="molecule type" value="Genomic_DNA"/>
</dbReference>
<dbReference type="AlphaFoldDB" id="A0A2G2XKU4"/>
<feature type="signal peptide" evidence="1">
    <location>
        <begin position="1"/>
        <end position="18"/>
    </location>
</feature>
<proteinExistence type="predicted"/>
<accession>A0A2G2XKU4</accession>
<organism evidence="2 3">
    <name type="scientific">Capsicum baccatum</name>
    <name type="common">Peruvian pepper</name>
    <dbReference type="NCBI Taxonomy" id="33114"/>
    <lineage>
        <taxon>Eukaryota</taxon>
        <taxon>Viridiplantae</taxon>
        <taxon>Streptophyta</taxon>
        <taxon>Embryophyta</taxon>
        <taxon>Tracheophyta</taxon>
        <taxon>Spermatophyta</taxon>
        <taxon>Magnoliopsida</taxon>
        <taxon>eudicotyledons</taxon>
        <taxon>Gunneridae</taxon>
        <taxon>Pentapetalae</taxon>
        <taxon>asterids</taxon>
        <taxon>lamiids</taxon>
        <taxon>Solanales</taxon>
        <taxon>Solanaceae</taxon>
        <taxon>Solanoideae</taxon>
        <taxon>Capsiceae</taxon>
        <taxon>Capsicum</taxon>
    </lineage>
</organism>
<protein>
    <submittedName>
        <fullName evidence="2">Uncharacterized protein</fullName>
    </submittedName>
</protein>
<dbReference type="Proteomes" id="UP000224567">
    <property type="component" value="Unassembled WGS sequence"/>
</dbReference>
<reference evidence="3" key="2">
    <citation type="journal article" date="2017" name="J. Anim. Genet.">
        <title>Multiple reference genome sequences of hot pepper reveal the massive evolution of plant disease resistance genes by retroduplication.</title>
        <authorList>
            <person name="Kim S."/>
            <person name="Park J."/>
            <person name="Yeom S.-I."/>
            <person name="Kim Y.-M."/>
            <person name="Seo E."/>
            <person name="Kim K.-T."/>
            <person name="Kim M.-S."/>
            <person name="Lee J.M."/>
            <person name="Cheong K."/>
            <person name="Shin H.-S."/>
            <person name="Kim S.-B."/>
            <person name="Han K."/>
            <person name="Lee J."/>
            <person name="Park M."/>
            <person name="Lee H.-A."/>
            <person name="Lee H.-Y."/>
            <person name="Lee Y."/>
            <person name="Oh S."/>
            <person name="Lee J.H."/>
            <person name="Choi E."/>
            <person name="Choi E."/>
            <person name="Lee S.E."/>
            <person name="Jeon J."/>
            <person name="Kim H."/>
            <person name="Choi G."/>
            <person name="Song H."/>
            <person name="Lee J."/>
            <person name="Lee S.-C."/>
            <person name="Kwon J.-K."/>
            <person name="Lee H.-Y."/>
            <person name="Koo N."/>
            <person name="Hong Y."/>
            <person name="Kim R.W."/>
            <person name="Kang W.-H."/>
            <person name="Huh J.H."/>
            <person name="Kang B.-C."/>
            <person name="Yang T.-J."/>
            <person name="Lee Y.-H."/>
            <person name="Bennetzen J.L."/>
            <person name="Choi D."/>
        </authorList>
    </citation>
    <scope>NUCLEOTIDE SEQUENCE [LARGE SCALE GENOMIC DNA]</scope>
    <source>
        <strain evidence="3">cv. PBC81</strain>
    </source>
</reference>
<reference evidence="2 3" key="1">
    <citation type="journal article" date="2017" name="Genome Biol.">
        <title>New reference genome sequences of hot pepper reveal the massive evolution of plant disease-resistance genes by retroduplication.</title>
        <authorList>
            <person name="Kim S."/>
            <person name="Park J."/>
            <person name="Yeom S.I."/>
            <person name="Kim Y.M."/>
            <person name="Seo E."/>
            <person name="Kim K.T."/>
            <person name="Kim M.S."/>
            <person name="Lee J.M."/>
            <person name="Cheong K."/>
            <person name="Shin H.S."/>
            <person name="Kim S.B."/>
            <person name="Han K."/>
            <person name="Lee J."/>
            <person name="Park M."/>
            <person name="Lee H.A."/>
            <person name="Lee H.Y."/>
            <person name="Lee Y."/>
            <person name="Oh S."/>
            <person name="Lee J.H."/>
            <person name="Choi E."/>
            <person name="Choi E."/>
            <person name="Lee S.E."/>
            <person name="Jeon J."/>
            <person name="Kim H."/>
            <person name="Choi G."/>
            <person name="Song H."/>
            <person name="Lee J."/>
            <person name="Lee S.C."/>
            <person name="Kwon J.K."/>
            <person name="Lee H.Y."/>
            <person name="Koo N."/>
            <person name="Hong Y."/>
            <person name="Kim R.W."/>
            <person name="Kang W.H."/>
            <person name="Huh J.H."/>
            <person name="Kang B.C."/>
            <person name="Yang T.J."/>
            <person name="Lee Y.H."/>
            <person name="Bennetzen J.L."/>
            <person name="Choi D."/>
        </authorList>
    </citation>
    <scope>NUCLEOTIDE SEQUENCE [LARGE SCALE GENOMIC DNA]</scope>
    <source>
        <strain evidence="3">cv. PBC81</strain>
    </source>
</reference>
<keyword evidence="1" id="KW-0732">Signal</keyword>
<keyword evidence="3" id="KW-1185">Reference proteome</keyword>
<feature type="chain" id="PRO_5013941860" evidence="1">
    <location>
        <begin position="19"/>
        <end position="147"/>
    </location>
</feature>
<dbReference type="OrthoDB" id="1678912at2759"/>
<dbReference type="STRING" id="33114.A0A2G2XKU4"/>
<evidence type="ECO:0000313" key="2">
    <source>
        <dbReference type="EMBL" id="PHT57981.1"/>
    </source>
</evidence>
<gene>
    <name evidence="2" type="ORF">CQW23_00344</name>
</gene>